<evidence type="ECO:0000313" key="2">
    <source>
        <dbReference type="Proteomes" id="UP000616608"/>
    </source>
</evidence>
<proteinExistence type="predicted"/>
<gene>
    <name evidence="1" type="ORF">GCM10007425_30920</name>
</gene>
<dbReference type="EMBL" id="BMJT01000018">
    <property type="protein sequence ID" value="GGG34007.1"/>
    <property type="molecule type" value="Genomic_DNA"/>
</dbReference>
<reference evidence="1" key="1">
    <citation type="journal article" date="2014" name="Int. J. Syst. Evol. Microbiol.">
        <title>Complete genome sequence of Corynebacterium casei LMG S-19264T (=DSM 44701T), isolated from a smear-ripened cheese.</title>
        <authorList>
            <consortium name="US DOE Joint Genome Institute (JGI-PGF)"/>
            <person name="Walter F."/>
            <person name="Albersmeier A."/>
            <person name="Kalinowski J."/>
            <person name="Ruckert C."/>
        </authorList>
    </citation>
    <scope>NUCLEOTIDE SEQUENCE</scope>
    <source>
        <strain evidence="1">CGMCC 1.15760</strain>
    </source>
</reference>
<dbReference type="AlphaFoldDB" id="A0A917GAN6"/>
<sequence length="161" mass="19022">MSVFHDFIFFNEKEDKVVVKIGIEDEFLDFVNSEIEFDHNIYDSISTVNPCKVEKPYGDLIPSEKGFSYTGIMVVNHYSIKDLKAMFLQWMELLDKIEGDKYYYDLVYLSDDELNNLSQEEIKGLKEYYFEKKLLFEKLSCCLDHVVLLEDPHYILILEGI</sequence>
<dbReference type="RefSeq" id="WP_188615977.1">
    <property type="nucleotide sequence ID" value="NZ_BMJT01000018.1"/>
</dbReference>
<keyword evidence="2" id="KW-1185">Reference proteome</keyword>
<reference evidence="1" key="2">
    <citation type="submission" date="2020-09" db="EMBL/GenBank/DDBJ databases">
        <authorList>
            <person name="Sun Q."/>
            <person name="Zhou Y."/>
        </authorList>
    </citation>
    <scope>NUCLEOTIDE SEQUENCE</scope>
    <source>
        <strain evidence="1">CGMCC 1.15760</strain>
    </source>
</reference>
<organism evidence="1 2">
    <name type="scientific">Lysinibacillus alkalisoli</name>
    <dbReference type="NCBI Taxonomy" id="1911548"/>
    <lineage>
        <taxon>Bacteria</taxon>
        <taxon>Bacillati</taxon>
        <taxon>Bacillota</taxon>
        <taxon>Bacilli</taxon>
        <taxon>Bacillales</taxon>
        <taxon>Bacillaceae</taxon>
        <taxon>Lysinibacillus</taxon>
    </lineage>
</organism>
<accession>A0A917GAN6</accession>
<comment type="caution">
    <text evidence="1">The sequence shown here is derived from an EMBL/GenBank/DDBJ whole genome shotgun (WGS) entry which is preliminary data.</text>
</comment>
<name>A0A917GAN6_9BACI</name>
<evidence type="ECO:0000313" key="1">
    <source>
        <dbReference type="EMBL" id="GGG34007.1"/>
    </source>
</evidence>
<dbReference type="Proteomes" id="UP000616608">
    <property type="component" value="Unassembled WGS sequence"/>
</dbReference>
<protein>
    <submittedName>
        <fullName evidence="1">Uncharacterized protein</fullName>
    </submittedName>
</protein>